<dbReference type="Proteomes" id="UP000297453">
    <property type="component" value="Unassembled WGS sequence"/>
</dbReference>
<comment type="caution">
    <text evidence="2">The sequence shown here is derived from an EMBL/GenBank/DDBJ whole genome shotgun (WGS) entry which is preliminary data.</text>
</comment>
<evidence type="ECO:0000256" key="1">
    <source>
        <dbReference type="SAM" id="SignalP"/>
    </source>
</evidence>
<dbReference type="EMBL" id="RQEP01000005">
    <property type="protein sequence ID" value="TGK06589.1"/>
    <property type="molecule type" value="Genomic_DNA"/>
</dbReference>
<name>A0A4V3JCL8_9LEPT</name>
<feature type="chain" id="PRO_5020767271" description="Outer membrane protein beta-barrel domain-containing protein" evidence="1">
    <location>
        <begin position="24"/>
        <end position="243"/>
    </location>
</feature>
<dbReference type="RefSeq" id="WP_135583579.1">
    <property type="nucleotide sequence ID" value="NZ_RQEP01000005.1"/>
</dbReference>
<protein>
    <recommendedName>
        <fullName evidence="4">Outer membrane protein beta-barrel domain-containing protein</fullName>
    </recommendedName>
</protein>
<sequence length="243" mass="27739">MKKNLLQVSWIAFLILISSVSYAQEKELPPIPGELEQADRRAKRKIFAGGFTANGLSWFGAGYQFSSKLALSLQWQEQRQIQRFDLDLSGVQTNLSGTFTLVNSEKIQRQTSIQLEWFPFSSPYYFAGGVGVESYLEKQRKSETLYPTGIYTDYAWNVSQQKLYVSAGSGFRYIFPSGFFIHMGANILFYPNRPVHIVRDAYDSNAAWDAREFQKDWNEPAKEAKQHTNPYGAQLQLLFGIAI</sequence>
<proteinExistence type="predicted"/>
<reference evidence="2" key="1">
    <citation type="journal article" date="2019" name="PLoS Negl. Trop. Dis.">
        <title>Revisiting the worldwide diversity of Leptospira species in the environment.</title>
        <authorList>
            <person name="Vincent A.T."/>
            <person name="Schiettekatte O."/>
            <person name="Bourhy P."/>
            <person name="Veyrier F.J."/>
            <person name="Picardeau M."/>
        </authorList>
    </citation>
    <scope>NUCLEOTIDE SEQUENCE [LARGE SCALE GENOMIC DNA]</scope>
    <source>
        <strain evidence="2">SSS9</strain>
    </source>
</reference>
<keyword evidence="3" id="KW-1185">Reference proteome</keyword>
<organism evidence="2 3">
    <name type="scientific">Leptospira semungkisensis</name>
    <dbReference type="NCBI Taxonomy" id="2484985"/>
    <lineage>
        <taxon>Bacteria</taxon>
        <taxon>Pseudomonadati</taxon>
        <taxon>Spirochaetota</taxon>
        <taxon>Spirochaetia</taxon>
        <taxon>Leptospirales</taxon>
        <taxon>Leptospiraceae</taxon>
        <taxon>Leptospira</taxon>
    </lineage>
</organism>
<keyword evidence="1" id="KW-0732">Signal</keyword>
<accession>A0A4V3JCL8</accession>
<evidence type="ECO:0000313" key="3">
    <source>
        <dbReference type="Proteomes" id="UP000297453"/>
    </source>
</evidence>
<evidence type="ECO:0008006" key="4">
    <source>
        <dbReference type="Google" id="ProtNLM"/>
    </source>
</evidence>
<dbReference type="AlphaFoldDB" id="A0A4V3JCL8"/>
<dbReference type="OrthoDB" id="344192at2"/>
<evidence type="ECO:0000313" key="2">
    <source>
        <dbReference type="EMBL" id="TGK06589.1"/>
    </source>
</evidence>
<feature type="signal peptide" evidence="1">
    <location>
        <begin position="1"/>
        <end position="23"/>
    </location>
</feature>
<gene>
    <name evidence="2" type="ORF">EHO59_00140</name>
</gene>